<dbReference type="Pfam" id="PF10342">
    <property type="entry name" value="Kre9_KNH"/>
    <property type="match status" value="1"/>
</dbReference>
<protein>
    <recommendedName>
        <fullName evidence="19">RRM domain-containing protein</fullName>
    </recommendedName>
</protein>
<feature type="compositionally biased region" description="Low complexity" evidence="4">
    <location>
        <begin position="512"/>
        <end position="521"/>
    </location>
</feature>
<keyword evidence="3" id="KW-0694">RNA-binding</keyword>
<feature type="domain" description="RRM" evidence="5">
    <location>
        <begin position="34"/>
        <end position="115"/>
    </location>
</feature>
<dbReference type="AlphaFoldDB" id="A0A4T0MC39"/>
<evidence type="ECO:0000313" key="12">
    <source>
        <dbReference type="EMBL" id="TIC69112.1"/>
    </source>
</evidence>
<dbReference type="EMBL" id="SPRH01000017">
    <property type="protein sequence ID" value="TIC01404.1"/>
    <property type="molecule type" value="Genomic_DNA"/>
</dbReference>
<feature type="compositionally biased region" description="Low complexity" evidence="4">
    <location>
        <begin position="485"/>
        <end position="500"/>
    </location>
</feature>
<feature type="region of interest" description="Disordered" evidence="4">
    <location>
        <begin position="967"/>
        <end position="986"/>
    </location>
</feature>
<evidence type="ECO:0000313" key="11">
    <source>
        <dbReference type="EMBL" id="TIC67502.1"/>
    </source>
</evidence>
<dbReference type="InterPro" id="IPR027417">
    <property type="entry name" value="P-loop_NTPase"/>
</dbReference>
<dbReference type="Pfam" id="PF01926">
    <property type="entry name" value="MMR_HSR1"/>
    <property type="match status" value="1"/>
</dbReference>
<dbReference type="Proteomes" id="UP000307169">
    <property type="component" value="Unassembled WGS sequence"/>
</dbReference>
<sequence length="1010" mass="111430">MSDVIQPLDGPSTYKDTRSRIDPEKQREMLERSTTLYCGNLSFYTTEEQIYELFARVASGQGIKRIIMGLDRNTKHPCGFAFVEYYSHQEAVEALRYINGTKLDERVIRCDLDAQGYKDGRQFGRGRSGGQVRDEYRQEYDSGRGGWGHLKGQVPSGDNAQANPVTIPTTNFNYNPYNYTSSFPPTVYQPANEMSALAAAAADQLYELEREEALRRAEFEFRHRQLKDGISPQPTSTSSSPNASFNPYASQYGYFNPPAQRFTMPYTLQNPTKQFNSFQDPIKCHRPDLNQPAISLNDDINCDHDDCRQMNQQSKRMKSDKLMSNNKLYQPQPQSIAASSMPFHKSYSGDHLSSLNSREHTVTEPPHLRTHRHNFHPYASYTSSAEQSQTVSPASSAESDFSDPEDVKTTSYNPIKQQHSSIQQNLGTYPVVPGGIEFTPSSSPVLGPLRSLNLFPNQTTTGAYPNPTYLNLNSKTGTPTTSAHNSPNVSRASSRASSPVHFTNFRLPPLASSSNTTNNTTGDIGYANPPPALPLDNRNKIEEILRSPPEPVHPSPSSSVSGSSSTPMQSAIRYIIIIVLKENTSSSNLNLAPPNFKMSTVQKIKEIEDEMARTQKNKNTNYHLGQLKAKLSKYKKELLTPSSGGGGGPGVGFDVAKTGLASVGFIGFPSVGKSTLMSKLTGTHSEQAAYEFTTLTTVPGTMNVFGAPIQVLDLPGIIEGAKDDVLKPLNDKGVIERELEGFGIRLNQKPPNLSVKKKEKGGIAITNTVPLTQIEHEEIKAVLSEYKIPNADVMIREDISVDQLIDVVEAKVLPTEPSPDSKWAVGSKQTIQYKIDNDDKDTKWDKFSIELMTGPDLYTIFVGKVAENITVDDDEKKGKLEWTLPETVNPHSQIYFLQFYNSDNATDKTWSTRFTITDTDGSSVPPAHSTQPKSGKDTPWGIGLLQPGHVDQDTLPLHHNYPASDAAEEKIKDGGGSKQDEVEPDSSGYSAFKTSALFVSALTIVTVSFL</sequence>
<dbReference type="Proteomes" id="UP000305362">
    <property type="component" value="Unassembled WGS sequence"/>
</dbReference>
<dbReference type="PROSITE" id="PS51710">
    <property type="entry name" value="G_OBG"/>
    <property type="match status" value="1"/>
</dbReference>
<feature type="compositionally biased region" description="Polar residues" evidence="4">
    <location>
        <begin position="473"/>
        <end position="484"/>
    </location>
</feature>
<feature type="compositionally biased region" description="Low complexity" evidence="4">
    <location>
        <begin position="555"/>
        <end position="566"/>
    </location>
</feature>
<gene>
    <name evidence="11" type="ORF">E3Q01_01265</name>
    <name evidence="12" type="ORF">E3Q02_00979</name>
    <name evidence="10" type="ORF">E3Q03_02484</name>
    <name evidence="9" type="ORF">E3Q10_01790</name>
    <name evidence="8" type="ORF">E3Q17_01827</name>
    <name evidence="7" type="ORF">E3Q22_01828</name>
</gene>
<dbReference type="GO" id="GO:0003723">
    <property type="term" value="F:RNA binding"/>
    <property type="evidence" value="ECO:0007669"/>
    <property type="project" value="UniProtKB-UniRule"/>
</dbReference>
<evidence type="ECO:0008006" key="19">
    <source>
        <dbReference type="Google" id="ProtNLM"/>
    </source>
</evidence>
<dbReference type="InterPro" id="IPR035979">
    <property type="entry name" value="RBD_domain_sf"/>
</dbReference>
<dbReference type="Proteomes" id="UP000310685">
    <property type="component" value="Unassembled WGS sequence"/>
</dbReference>
<dbReference type="InterPro" id="IPR031662">
    <property type="entry name" value="GTP-binding_2"/>
</dbReference>
<dbReference type="Proteomes" id="UP000309601">
    <property type="component" value="Unassembled WGS sequence"/>
</dbReference>
<dbReference type="PRINTS" id="PR00326">
    <property type="entry name" value="GTP1OBG"/>
</dbReference>
<dbReference type="GO" id="GO:0005525">
    <property type="term" value="F:GTP binding"/>
    <property type="evidence" value="ECO:0007669"/>
    <property type="project" value="InterPro"/>
</dbReference>
<feature type="region of interest" description="Disordered" evidence="4">
    <location>
        <begin position="473"/>
        <end position="566"/>
    </location>
</feature>
<evidence type="ECO:0000313" key="9">
    <source>
        <dbReference type="EMBL" id="TIC31121.1"/>
    </source>
</evidence>
<dbReference type="PANTHER" id="PTHR43127">
    <property type="entry name" value="DEVELOPMENTALLY-REGULATED GTP-BINDING PROTEIN 2"/>
    <property type="match status" value="1"/>
</dbReference>
<name>A0A4T0MC39_9BASI</name>
<dbReference type="GO" id="GO:0003924">
    <property type="term" value="F:GTPase activity"/>
    <property type="evidence" value="ECO:0007669"/>
    <property type="project" value="InterPro"/>
</dbReference>
<dbReference type="CDD" id="cd12240">
    <property type="entry name" value="RRM_NCBP2"/>
    <property type="match status" value="1"/>
</dbReference>
<dbReference type="InterPro" id="IPR045001">
    <property type="entry name" value="DRG"/>
</dbReference>
<dbReference type="Gene3D" id="3.30.70.330">
    <property type="match status" value="1"/>
</dbReference>
<dbReference type="EMBL" id="SPRC01000015">
    <property type="protein sequence ID" value="TIB80584.1"/>
    <property type="molecule type" value="Genomic_DNA"/>
</dbReference>
<dbReference type="InterPro" id="IPR018466">
    <property type="entry name" value="Kre9/Knh1-like_N"/>
</dbReference>
<evidence type="ECO:0000256" key="4">
    <source>
        <dbReference type="SAM" id="MobiDB-lite"/>
    </source>
</evidence>
<dbReference type="SMART" id="SM00360">
    <property type="entry name" value="RRM"/>
    <property type="match status" value="1"/>
</dbReference>
<evidence type="ECO:0000313" key="17">
    <source>
        <dbReference type="Proteomes" id="UP000310685"/>
    </source>
</evidence>
<evidence type="ECO:0000313" key="7">
    <source>
        <dbReference type="EMBL" id="TIB80584.1"/>
    </source>
</evidence>
<evidence type="ECO:0000259" key="5">
    <source>
        <dbReference type="PROSITE" id="PS50102"/>
    </source>
</evidence>
<feature type="region of interest" description="Disordered" evidence="4">
    <location>
        <begin position="348"/>
        <end position="411"/>
    </location>
</feature>
<proteinExistence type="predicted"/>
<dbReference type="Pfam" id="PF00076">
    <property type="entry name" value="RRM_1"/>
    <property type="match status" value="1"/>
</dbReference>
<evidence type="ECO:0000313" key="8">
    <source>
        <dbReference type="EMBL" id="TIC01404.1"/>
    </source>
</evidence>
<feature type="compositionally biased region" description="Polar residues" evidence="4">
    <location>
        <begin position="917"/>
        <end position="933"/>
    </location>
</feature>
<dbReference type="OrthoDB" id="201398at2759"/>
<feature type="region of interest" description="Disordered" evidence="4">
    <location>
        <begin position="917"/>
        <end position="945"/>
    </location>
</feature>
<dbReference type="Proteomes" id="UP000305647">
    <property type="component" value="Unassembled WGS sequence"/>
</dbReference>
<dbReference type="EMBL" id="SPRW01000007">
    <property type="protein sequence ID" value="TIC69112.1"/>
    <property type="molecule type" value="Genomic_DNA"/>
</dbReference>
<evidence type="ECO:0000256" key="1">
    <source>
        <dbReference type="ARBA" id="ARBA00022729"/>
    </source>
</evidence>
<dbReference type="Gene3D" id="6.10.140.1070">
    <property type="match status" value="2"/>
</dbReference>
<keyword evidence="1" id="KW-0732">Signal</keyword>
<dbReference type="SUPFAM" id="SSF54928">
    <property type="entry name" value="RNA-binding domain, RBD"/>
    <property type="match status" value="1"/>
</dbReference>
<organism evidence="7 17">
    <name type="scientific">Wallemia mellicola</name>
    <dbReference type="NCBI Taxonomy" id="1708541"/>
    <lineage>
        <taxon>Eukaryota</taxon>
        <taxon>Fungi</taxon>
        <taxon>Dikarya</taxon>
        <taxon>Basidiomycota</taxon>
        <taxon>Wallemiomycotina</taxon>
        <taxon>Wallemiomycetes</taxon>
        <taxon>Wallemiales</taxon>
        <taxon>Wallemiaceae</taxon>
        <taxon>Wallemia</taxon>
    </lineage>
</organism>
<evidence type="ECO:0000313" key="10">
    <source>
        <dbReference type="EMBL" id="TIC61951.1"/>
    </source>
</evidence>
<evidence type="ECO:0000313" key="18">
    <source>
        <dbReference type="Proteomes" id="UP000310708"/>
    </source>
</evidence>
<evidence type="ECO:0000256" key="2">
    <source>
        <dbReference type="ARBA" id="ARBA00022741"/>
    </source>
</evidence>
<evidence type="ECO:0000313" key="15">
    <source>
        <dbReference type="Proteomes" id="UP000307169"/>
    </source>
</evidence>
<dbReference type="EMBL" id="SPRX01000011">
    <property type="protein sequence ID" value="TIC67502.1"/>
    <property type="molecule type" value="Genomic_DNA"/>
</dbReference>
<evidence type="ECO:0000256" key="3">
    <source>
        <dbReference type="PROSITE-ProRule" id="PRU00176"/>
    </source>
</evidence>
<keyword evidence="2" id="KW-0547">Nucleotide-binding</keyword>
<accession>A0A4T0MC39</accession>
<feature type="compositionally biased region" description="Basic and acidic residues" evidence="4">
    <location>
        <begin position="967"/>
        <end position="981"/>
    </location>
</feature>
<dbReference type="InterPro" id="IPR034148">
    <property type="entry name" value="NCBP2_RRM"/>
</dbReference>
<feature type="compositionally biased region" description="Polar residues" evidence="4">
    <location>
        <begin position="380"/>
        <end position="399"/>
    </location>
</feature>
<comment type="caution">
    <text evidence="7">The sequence shown here is derived from an EMBL/GenBank/DDBJ whole genome shotgun (WGS) entry which is preliminary data.</text>
</comment>
<reference evidence="13 14" key="1">
    <citation type="submission" date="2019-03" db="EMBL/GenBank/DDBJ databases">
        <title>Sequencing 25 genomes of Wallemia mellicola.</title>
        <authorList>
            <person name="Gostincar C."/>
        </authorList>
    </citation>
    <scope>NUCLEOTIDE SEQUENCE [LARGE SCALE GENOMIC DNA]</scope>
    <source>
        <strain evidence="8 15">EXF-1262</strain>
        <strain evidence="12 16">EXF-1274</strain>
        <strain evidence="10 13">EXF-1277</strain>
        <strain evidence="7 17">EXF-6152</strain>
        <strain evidence="11 18">EXF-757</strain>
        <strain evidence="9 14">EXF-8738</strain>
    </source>
</reference>
<dbReference type="EMBL" id="SPRV01000025">
    <property type="protein sequence ID" value="TIC61951.1"/>
    <property type="molecule type" value="Genomic_DNA"/>
</dbReference>
<dbReference type="InterPro" id="IPR000504">
    <property type="entry name" value="RRM_dom"/>
</dbReference>
<evidence type="ECO:0000313" key="13">
    <source>
        <dbReference type="Proteomes" id="UP000305362"/>
    </source>
</evidence>
<evidence type="ECO:0000313" key="14">
    <source>
        <dbReference type="Proteomes" id="UP000305647"/>
    </source>
</evidence>
<dbReference type="InterPro" id="IPR006073">
    <property type="entry name" value="GTP-bd"/>
</dbReference>
<dbReference type="SUPFAM" id="SSF52540">
    <property type="entry name" value="P-loop containing nucleoside triphosphate hydrolases"/>
    <property type="match status" value="1"/>
</dbReference>
<evidence type="ECO:0000259" key="6">
    <source>
        <dbReference type="PROSITE" id="PS51710"/>
    </source>
</evidence>
<dbReference type="Proteomes" id="UP000310708">
    <property type="component" value="Unassembled WGS sequence"/>
</dbReference>
<dbReference type="InterPro" id="IPR031167">
    <property type="entry name" value="G_OBG"/>
</dbReference>
<evidence type="ECO:0000313" key="16">
    <source>
        <dbReference type="Proteomes" id="UP000309601"/>
    </source>
</evidence>
<dbReference type="EMBL" id="SPRO01000014">
    <property type="protein sequence ID" value="TIC31121.1"/>
    <property type="molecule type" value="Genomic_DNA"/>
</dbReference>
<dbReference type="Pfam" id="PF16897">
    <property type="entry name" value="MMR_HSR1_Xtn"/>
    <property type="match status" value="1"/>
</dbReference>
<dbReference type="PROSITE" id="PS50102">
    <property type="entry name" value="RRM"/>
    <property type="match status" value="1"/>
</dbReference>
<feature type="domain" description="OBG-type G" evidence="6">
    <location>
        <begin position="661"/>
        <end position="723"/>
    </location>
</feature>
<dbReference type="InterPro" id="IPR012677">
    <property type="entry name" value="Nucleotide-bd_a/b_plait_sf"/>
</dbReference>